<accession>A0A9P0AYS2</accession>
<evidence type="ECO:0000256" key="3">
    <source>
        <dbReference type="ARBA" id="ARBA00017959"/>
    </source>
</evidence>
<feature type="domain" description="Threonyl/alanyl tRNA synthetase SAD" evidence="16">
    <location>
        <begin position="728"/>
        <end position="775"/>
    </location>
</feature>
<keyword evidence="7 15" id="KW-0547">Nucleotide-binding</keyword>
<dbReference type="CDD" id="cd00673">
    <property type="entry name" value="AlaRS_core"/>
    <property type="match status" value="1"/>
</dbReference>
<dbReference type="AlphaFoldDB" id="A0A9P0AYS2"/>
<dbReference type="InterPro" id="IPR009000">
    <property type="entry name" value="Transl_B-barrel_sf"/>
</dbReference>
<evidence type="ECO:0000256" key="6">
    <source>
        <dbReference type="ARBA" id="ARBA00022723"/>
    </source>
</evidence>
<dbReference type="GO" id="GO:0004813">
    <property type="term" value="F:alanine-tRNA ligase activity"/>
    <property type="evidence" value="ECO:0007669"/>
    <property type="project" value="UniProtKB-UniRule"/>
</dbReference>
<dbReference type="FunFam" id="3.30.980.10:FF:000004">
    <property type="entry name" value="Alanine--tRNA ligase, cytoplasmic"/>
    <property type="match status" value="1"/>
</dbReference>
<dbReference type="SUPFAM" id="SSF55681">
    <property type="entry name" value="Class II aaRS and biotin synthetases"/>
    <property type="match status" value="1"/>
</dbReference>
<dbReference type="EC" id="6.1.1.7" evidence="2"/>
<dbReference type="FunFam" id="3.30.930.10:FF:000011">
    <property type="entry name" value="Alanine--tRNA ligase, cytoplasmic"/>
    <property type="match status" value="1"/>
</dbReference>
<dbReference type="InterPro" id="IPR018162">
    <property type="entry name" value="Ala-tRNA-ligase_IIc_anticod-bd"/>
</dbReference>
<dbReference type="GO" id="GO:0005739">
    <property type="term" value="C:mitochondrion"/>
    <property type="evidence" value="ECO:0007669"/>
    <property type="project" value="TreeGrafter"/>
</dbReference>
<keyword evidence="8 15" id="KW-0862">Zinc</keyword>
<keyword evidence="10 15" id="KW-0694">RNA-binding</keyword>
<protein>
    <recommendedName>
        <fullName evidence="3">Alanine--tRNA ligase</fullName>
        <ecNumber evidence="2">6.1.1.7</ecNumber>
    </recommendedName>
    <alternativeName>
        <fullName evidence="13">Alanyl-tRNA synthetase</fullName>
    </alternativeName>
</protein>
<evidence type="ECO:0000313" key="17">
    <source>
        <dbReference type="EMBL" id="CAH0551677.1"/>
    </source>
</evidence>
<dbReference type="GO" id="GO:0000049">
    <property type="term" value="F:tRNA binding"/>
    <property type="evidence" value="ECO:0007669"/>
    <property type="project" value="UniProtKB-KW"/>
</dbReference>
<evidence type="ECO:0000256" key="5">
    <source>
        <dbReference type="ARBA" id="ARBA00022598"/>
    </source>
</evidence>
<evidence type="ECO:0000256" key="2">
    <source>
        <dbReference type="ARBA" id="ARBA00013168"/>
    </source>
</evidence>
<dbReference type="Pfam" id="PF07973">
    <property type="entry name" value="tRNA_SAD"/>
    <property type="match status" value="1"/>
</dbReference>
<keyword evidence="6 15" id="KW-0479">Metal-binding</keyword>
<keyword evidence="4 15" id="KW-0820">tRNA-binding</keyword>
<evidence type="ECO:0000256" key="11">
    <source>
        <dbReference type="ARBA" id="ARBA00022917"/>
    </source>
</evidence>
<dbReference type="InterPro" id="IPR045864">
    <property type="entry name" value="aa-tRNA-synth_II/BPL/LPL"/>
</dbReference>
<evidence type="ECO:0000256" key="15">
    <source>
        <dbReference type="HAMAP-Rule" id="MF_03133"/>
    </source>
</evidence>
<proteinExistence type="inferred from homology"/>
<dbReference type="OrthoDB" id="2423964at2759"/>
<feature type="binding site" evidence="15">
    <location>
        <position position="637"/>
    </location>
    <ligand>
        <name>Zn(2+)</name>
        <dbReference type="ChEBI" id="CHEBI:29105"/>
    </ligand>
</feature>
<evidence type="ECO:0000256" key="13">
    <source>
        <dbReference type="ARBA" id="ARBA00032577"/>
    </source>
</evidence>
<dbReference type="InterPro" id="IPR002318">
    <property type="entry name" value="Ala-tRNA-lgiase_IIc"/>
</dbReference>
<reference evidence="17" key="1">
    <citation type="submission" date="2021-12" db="EMBL/GenBank/DDBJ databases">
        <authorList>
            <person name="King R."/>
        </authorList>
    </citation>
    <scope>NUCLEOTIDE SEQUENCE</scope>
</reference>
<dbReference type="InterPro" id="IPR023033">
    <property type="entry name" value="Ala_tRNA_ligase_euk/bac"/>
</dbReference>
<dbReference type="GO" id="GO:0006419">
    <property type="term" value="P:alanyl-tRNA aminoacylation"/>
    <property type="evidence" value="ECO:0007669"/>
    <property type="project" value="InterPro"/>
</dbReference>
<gene>
    <name evidence="17" type="ORF">MELIAE_LOCUS4237</name>
</gene>
<evidence type="ECO:0000313" key="18">
    <source>
        <dbReference type="Proteomes" id="UP001154078"/>
    </source>
</evidence>
<dbReference type="Pfam" id="PF01411">
    <property type="entry name" value="tRNA-synt_2c"/>
    <property type="match status" value="2"/>
</dbReference>
<dbReference type="SUPFAM" id="SSF50447">
    <property type="entry name" value="Translation proteins"/>
    <property type="match status" value="1"/>
</dbReference>
<feature type="binding site" evidence="15">
    <location>
        <position position="749"/>
    </location>
    <ligand>
        <name>Zn(2+)</name>
        <dbReference type="ChEBI" id="CHEBI:29105"/>
    </ligand>
</feature>
<keyword evidence="12 15" id="KW-0030">Aminoacyl-tRNA synthetase</keyword>
<organism evidence="17 18">
    <name type="scientific">Brassicogethes aeneus</name>
    <name type="common">Rape pollen beetle</name>
    <name type="synonym">Meligethes aeneus</name>
    <dbReference type="NCBI Taxonomy" id="1431903"/>
    <lineage>
        <taxon>Eukaryota</taxon>
        <taxon>Metazoa</taxon>
        <taxon>Ecdysozoa</taxon>
        <taxon>Arthropoda</taxon>
        <taxon>Hexapoda</taxon>
        <taxon>Insecta</taxon>
        <taxon>Pterygota</taxon>
        <taxon>Neoptera</taxon>
        <taxon>Endopterygota</taxon>
        <taxon>Coleoptera</taxon>
        <taxon>Polyphaga</taxon>
        <taxon>Cucujiformia</taxon>
        <taxon>Nitidulidae</taxon>
        <taxon>Meligethinae</taxon>
        <taxon>Brassicogethes</taxon>
    </lineage>
</organism>
<evidence type="ECO:0000256" key="9">
    <source>
        <dbReference type="ARBA" id="ARBA00022840"/>
    </source>
</evidence>
<dbReference type="InterPro" id="IPR018163">
    <property type="entry name" value="Thr/Ala-tRNA-synth_IIc_edit"/>
</dbReference>
<evidence type="ECO:0000256" key="14">
    <source>
        <dbReference type="ARBA" id="ARBA00048300"/>
    </source>
</evidence>
<dbReference type="SUPFAM" id="SSF55186">
    <property type="entry name" value="ThrRS/AlaRS common domain"/>
    <property type="match status" value="1"/>
</dbReference>
<keyword evidence="9 15" id="KW-0067">ATP-binding</keyword>
<dbReference type="InterPro" id="IPR050058">
    <property type="entry name" value="Ala-tRNA_ligase"/>
</dbReference>
<dbReference type="GO" id="GO:0005524">
    <property type="term" value="F:ATP binding"/>
    <property type="evidence" value="ECO:0007669"/>
    <property type="project" value="UniProtKB-UniRule"/>
</dbReference>
<feature type="binding site" evidence="15">
    <location>
        <position position="641"/>
    </location>
    <ligand>
        <name>Zn(2+)</name>
        <dbReference type="ChEBI" id="CHEBI:29105"/>
    </ligand>
</feature>
<evidence type="ECO:0000256" key="1">
    <source>
        <dbReference type="ARBA" id="ARBA00008429"/>
    </source>
</evidence>
<comment type="catalytic activity">
    <reaction evidence="14 15">
        <text>tRNA(Ala) + L-alanine + ATP = L-alanyl-tRNA(Ala) + AMP + diphosphate</text>
        <dbReference type="Rhea" id="RHEA:12540"/>
        <dbReference type="Rhea" id="RHEA-COMP:9657"/>
        <dbReference type="Rhea" id="RHEA-COMP:9923"/>
        <dbReference type="ChEBI" id="CHEBI:30616"/>
        <dbReference type="ChEBI" id="CHEBI:33019"/>
        <dbReference type="ChEBI" id="CHEBI:57972"/>
        <dbReference type="ChEBI" id="CHEBI:78442"/>
        <dbReference type="ChEBI" id="CHEBI:78497"/>
        <dbReference type="ChEBI" id="CHEBI:456215"/>
        <dbReference type="EC" id="6.1.1.7"/>
    </reaction>
</comment>
<comment type="cofactor">
    <cofactor evidence="15">
        <name>Zn(2+)</name>
        <dbReference type="ChEBI" id="CHEBI:29105"/>
    </cofactor>
    <text evidence="15">Binds 1 zinc ion per subunit.</text>
</comment>
<evidence type="ECO:0000256" key="12">
    <source>
        <dbReference type="ARBA" id="ARBA00023146"/>
    </source>
</evidence>
<dbReference type="NCBIfam" id="TIGR00344">
    <property type="entry name" value="alaS"/>
    <property type="match status" value="1"/>
</dbReference>
<comment type="similarity">
    <text evidence="1">Belongs to the class-II aminoacyl-tRNA synthetase family. Alax-L subfamily.</text>
</comment>
<dbReference type="SMART" id="SM00863">
    <property type="entry name" value="tRNA_SAD"/>
    <property type="match status" value="1"/>
</dbReference>
<dbReference type="EMBL" id="OV121133">
    <property type="protein sequence ID" value="CAH0551677.1"/>
    <property type="molecule type" value="Genomic_DNA"/>
</dbReference>
<dbReference type="Proteomes" id="UP001154078">
    <property type="component" value="Chromosome 2"/>
</dbReference>
<evidence type="ECO:0000256" key="7">
    <source>
        <dbReference type="ARBA" id="ARBA00022741"/>
    </source>
</evidence>
<dbReference type="SUPFAM" id="SSF101353">
    <property type="entry name" value="Putative anticodon-binding domain of alanyl-tRNA synthetase (AlaRS)"/>
    <property type="match status" value="1"/>
</dbReference>
<keyword evidence="5 15" id="KW-0436">Ligase</keyword>
<evidence type="ECO:0000256" key="10">
    <source>
        <dbReference type="ARBA" id="ARBA00022884"/>
    </source>
</evidence>
<comment type="domain">
    <text evidence="15">Consists of three domains; the N-terminal catalytic domain, the editing domain and the C-terminal C-Ala domain. The editing domain removes incorrectly charged amino acids, while the C-Ala domain, along with tRNA(Ala), serves as a bridge to cooperatively bring together the editing and aminoacylation centers thus stimulating deacylation of misacylated tRNAs.</text>
</comment>
<dbReference type="InterPro" id="IPR018164">
    <property type="entry name" value="Ala-tRNA-synth_IIc_N"/>
</dbReference>
<evidence type="ECO:0000256" key="4">
    <source>
        <dbReference type="ARBA" id="ARBA00022555"/>
    </source>
</evidence>
<dbReference type="HAMAP" id="MF_00036_B">
    <property type="entry name" value="Ala_tRNA_synth_B"/>
    <property type="match status" value="1"/>
</dbReference>
<dbReference type="PANTHER" id="PTHR11777:SF9">
    <property type="entry name" value="ALANINE--TRNA LIGASE, CYTOPLASMIC"/>
    <property type="match status" value="1"/>
</dbReference>
<comment type="subunit">
    <text evidence="15">Monomer.</text>
</comment>
<name>A0A9P0AYS2_BRAAE</name>
<dbReference type="Gene3D" id="2.40.30.130">
    <property type="match status" value="1"/>
</dbReference>
<keyword evidence="18" id="KW-1185">Reference proteome</keyword>
<dbReference type="PANTHER" id="PTHR11777">
    <property type="entry name" value="ALANYL-TRNA SYNTHETASE"/>
    <property type="match status" value="1"/>
</dbReference>
<comment type="function">
    <text evidence="15">Catalyzes the attachment of alanine to tRNA(Ala) in a two-step reaction: alanine is first activated by ATP to form Ala-AMP and then transferred to the acceptor end of tRNA(Ala). Also edits incorrectly charged tRNA(Ala) via its editing domain.</text>
</comment>
<dbReference type="Gene3D" id="3.30.980.10">
    <property type="entry name" value="Threonyl-trna Synthetase, Chain A, domain 2"/>
    <property type="match status" value="1"/>
</dbReference>
<keyword evidence="11 15" id="KW-0648">Protein biosynthesis</keyword>
<evidence type="ECO:0000259" key="16">
    <source>
        <dbReference type="SMART" id="SM00863"/>
    </source>
</evidence>
<dbReference type="PRINTS" id="PR00980">
    <property type="entry name" value="TRNASYNTHALA"/>
</dbReference>
<evidence type="ECO:0000256" key="8">
    <source>
        <dbReference type="ARBA" id="ARBA00022833"/>
    </source>
</evidence>
<sequence>MFYLIGLKVCPLKSVIKCQTRKISKFVNKDVSSKAIRRRFLEYFIEEKGHNFVRSSPVVPFCDPTVSFVNAGMNQFKGIFLGKQVPQFAKVANSQKCIRVGGKHNDLNVVGSDGYHQTFFEMLGNWSFGDYSKNTACLYAWDLLTNVFKLPPSRLYVTYFEGDNKLGIPEDTETKEIWRMIGVQEDRILPFGAKDNFWEMGLTGPCGTCTEIHIDNRETRNRSEFVNKGLHDLIEVWNIVFIGYNRQTDGSIAALPNTYVDTGMGFERLTSVLQGKISNYDTDNFSYILNRIHKSCNNIPEYSGKFGETDWDSLDTNYRILADHARMISVCLSDGIIPEQNQKLRRVLRKSFLLSENVFLRERGLLKELCKDILENLGDAYPEMHKNENQVNQILDYEEEVYRNIREKAIKDWKVISANNPKLESLEILESPSLVAAYKDITLINPKEIDSKLAFKLYDTHGLDEESIEKLSVALNLPFNAKQLEYKLQEAKTRSKEGSLLKFDNLLPLLSNFSKTNDDFKYNYVKNGDTYIFPDVPIKVLSIIHEKQAVKEIKPNHYCSLLLDNTNLYSEAGGQSSDKGLIHFQKGGTFEVVEIANHNGYIIHKGFFRSQDGNLKTDTKGQLSVLTEDRLNTMRNHTCVHLLNAVIKEFKGATCQKSSKVADTYLNLDVAIFGSKLTMNEVKHIEDRICSIIKERLPVDKLIVDSQQLLSYDQVTLIPGEIYPETDIRLIEVYDENGLISREPCCGTHVFNTGDLEDFCIINLKSLGRSTASIIAVTGKRAKLAMDNAVQLRDDIEILKKTVADNIDKPEVLEMAVSALKHRLNYTNSDDSILPIHEKQLCSEMLENISKDIKSTTSGALKDFIELEMKDVLDTNVKKTKNDKEYVVHYLRSSMMLQDVPLQRATKLCPDLPVLVIAFADNMVKARCCVPKHMRSENFNAEKWLKDSVAAVFKSRVAPPKGQDGTLVVNMKARKVNLQDWDTLLNESLENAEKFVQENL</sequence>
<dbReference type="InterPro" id="IPR012947">
    <property type="entry name" value="tRNA_SAD"/>
</dbReference>
<feature type="binding site" evidence="15">
    <location>
        <position position="745"/>
    </location>
    <ligand>
        <name>Zn(2+)</name>
        <dbReference type="ChEBI" id="CHEBI:29105"/>
    </ligand>
</feature>
<dbReference type="GO" id="GO:0002161">
    <property type="term" value="F:aminoacyl-tRNA deacylase activity"/>
    <property type="evidence" value="ECO:0007669"/>
    <property type="project" value="TreeGrafter"/>
</dbReference>
<dbReference type="GO" id="GO:0008270">
    <property type="term" value="F:zinc ion binding"/>
    <property type="evidence" value="ECO:0007669"/>
    <property type="project" value="UniProtKB-UniRule"/>
</dbReference>
<dbReference type="Gene3D" id="3.30.930.10">
    <property type="entry name" value="Bira Bifunctional Protein, Domain 2"/>
    <property type="match status" value="1"/>
</dbReference>